<keyword evidence="2" id="KW-0611">Plant defense</keyword>
<dbReference type="EMBL" id="JAAIUW010000005">
    <property type="protein sequence ID" value="KAF7833710.1"/>
    <property type="molecule type" value="Genomic_DNA"/>
</dbReference>
<evidence type="ECO:0000256" key="3">
    <source>
        <dbReference type="SAM" id="MobiDB-lite"/>
    </source>
</evidence>
<dbReference type="PANTHER" id="PTHR33463">
    <property type="entry name" value="NB-ARC DOMAIN-CONTAINING PROTEIN-RELATED"/>
    <property type="match status" value="1"/>
</dbReference>
<comment type="caution">
    <text evidence="4">The sequence shown here is derived from an EMBL/GenBank/DDBJ whole genome shotgun (WGS) entry which is preliminary data.</text>
</comment>
<dbReference type="GO" id="GO:0043531">
    <property type="term" value="F:ADP binding"/>
    <property type="evidence" value="ECO:0007669"/>
    <property type="project" value="InterPro"/>
</dbReference>
<dbReference type="InterPro" id="IPR027417">
    <property type="entry name" value="P-loop_NTPase"/>
</dbReference>
<keyword evidence="5" id="KW-1185">Reference proteome</keyword>
<evidence type="ECO:0000256" key="2">
    <source>
        <dbReference type="ARBA" id="ARBA00022821"/>
    </source>
</evidence>
<evidence type="ECO:0000313" key="5">
    <source>
        <dbReference type="Proteomes" id="UP000634136"/>
    </source>
</evidence>
<dbReference type="GO" id="GO:0006952">
    <property type="term" value="P:defense response"/>
    <property type="evidence" value="ECO:0007669"/>
    <property type="project" value="UniProtKB-KW"/>
</dbReference>
<feature type="region of interest" description="Disordered" evidence="3">
    <location>
        <begin position="194"/>
        <end position="222"/>
    </location>
</feature>
<protein>
    <submittedName>
        <fullName evidence="4">Disease resistance protein</fullName>
    </submittedName>
</protein>
<dbReference type="InterPro" id="IPR050905">
    <property type="entry name" value="Plant_NBS-LRR"/>
</dbReference>
<feature type="compositionally biased region" description="Polar residues" evidence="3">
    <location>
        <begin position="212"/>
        <end position="222"/>
    </location>
</feature>
<evidence type="ECO:0000256" key="1">
    <source>
        <dbReference type="ARBA" id="ARBA00022741"/>
    </source>
</evidence>
<proteinExistence type="predicted"/>
<dbReference type="OrthoDB" id="1435486at2759"/>
<name>A0A834WWN5_9FABA</name>
<dbReference type="AlphaFoldDB" id="A0A834WWN5"/>
<dbReference type="GO" id="GO:0005524">
    <property type="term" value="F:ATP binding"/>
    <property type="evidence" value="ECO:0007669"/>
    <property type="project" value="UniProtKB-KW"/>
</dbReference>
<evidence type="ECO:0000313" key="4">
    <source>
        <dbReference type="EMBL" id="KAF7833710.1"/>
    </source>
</evidence>
<organism evidence="4 5">
    <name type="scientific">Senna tora</name>
    <dbReference type="NCBI Taxonomy" id="362788"/>
    <lineage>
        <taxon>Eukaryota</taxon>
        <taxon>Viridiplantae</taxon>
        <taxon>Streptophyta</taxon>
        <taxon>Embryophyta</taxon>
        <taxon>Tracheophyta</taxon>
        <taxon>Spermatophyta</taxon>
        <taxon>Magnoliopsida</taxon>
        <taxon>eudicotyledons</taxon>
        <taxon>Gunneridae</taxon>
        <taxon>Pentapetalae</taxon>
        <taxon>rosids</taxon>
        <taxon>fabids</taxon>
        <taxon>Fabales</taxon>
        <taxon>Fabaceae</taxon>
        <taxon>Caesalpinioideae</taxon>
        <taxon>Cassia clade</taxon>
        <taxon>Senna</taxon>
    </lineage>
</organism>
<accession>A0A834WWN5</accession>
<gene>
    <name evidence="4" type="ORF">G2W53_016043</name>
</gene>
<reference evidence="4" key="1">
    <citation type="submission" date="2020-09" db="EMBL/GenBank/DDBJ databases">
        <title>Genome-Enabled Discovery of Anthraquinone Biosynthesis in Senna tora.</title>
        <authorList>
            <person name="Kang S.-H."/>
            <person name="Pandey R.P."/>
            <person name="Lee C.-M."/>
            <person name="Sim J.-S."/>
            <person name="Jeong J.-T."/>
            <person name="Choi B.-S."/>
            <person name="Jung M."/>
            <person name="Ginzburg D."/>
            <person name="Zhao K."/>
            <person name="Won S.Y."/>
            <person name="Oh T.-J."/>
            <person name="Yu Y."/>
            <person name="Kim N.-H."/>
            <person name="Lee O.R."/>
            <person name="Lee T.-H."/>
            <person name="Bashyal P."/>
            <person name="Kim T.-S."/>
            <person name="Lee W.-H."/>
            <person name="Kawkins C."/>
            <person name="Kim C.-K."/>
            <person name="Kim J.S."/>
            <person name="Ahn B.O."/>
            <person name="Rhee S.Y."/>
            <person name="Sohng J.K."/>
        </authorList>
    </citation>
    <scope>NUCLEOTIDE SEQUENCE</scope>
    <source>
        <tissue evidence="4">Leaf</tissue>
    </source>
</reference>
<sequence>MNCGRIISLEVLNEEEAWALFQKHAQFSDDNSDSIKSVAEEITKECGGLPVAIAAVASTLKGKERFEWEEALKTLKDSNLLEIEEGLQSPYACLELSYNKLKNEAARSLFLLCSPPQGLFAKQQAFEESEITNSEISQGNKNVKGSVEESSTQENAKTVISPPKAFLRSLDETTPSLEILAAIETSHETELVDKRIASEPSLTEQPPLGKSEVTNNEMPQGSKVISYNPHLTMFIIL</sequence>
<dbReference type="SUPFAM" id="SSF52540">
    <property type="entry name" value="P-loop containing nucleoside triphosphate hydrolases"/>
    <property type="match status" value="1"/>
</dbReference>
<dbReference type="PANTHER" id="PTHR33463:SF204">
    <property type="entry name" value="NB-ARC DOMAIN-CONTAINING PROTEIN"/>
    <property type="match status" value="1"/>
</dbReference>
<dbReference type="InterPro" id="IPR042197">
    <property type="entry name" value="Apaf_helical"/>
</dbReference>
<dbReference type="Gene3D" id="1.10.8.430">
    <property type="entry name" value="Helical domain of apoptotic protease-activating factors"/>
    <property type="match status" value="1"/>
</dbReference>
<keyword evidence="1" id="KW-0547">Nucleotide-binding</keyword>
<dbReference type="Proteomes" id="UP000634136">
    <property type="component" value="Unassembled WGS sequence"/>
</dbReference>